<dbReference type="AlphaFoldDB" id="A0A1F6T527"/>
<name>A0A1F6T527_9PROT</name>
<organism evidence="1 2">
    <name type="scientific">Candidatus Muproteobacteria bacterium RBG_16_62_13</name>
    <dbReference type="NCBI Taxonomy" id="1817756"/>
    <lineage>
        <taxon>Bacteria</taxon>
        <taxon>Pseudomonadati</taxon>
        <taxon>Pseudomonadota</taxon>
        <taxon>Candidatus Muproteobacteria</taxon>
    </lineage>
</organism>
<reference evidence="1 2" key="1">
    <citation type="journal article" date="2016" name="Nat. Commun.">
        <title>Thousands of microbial genomes shed light on interconnected biogeochemical processes in an aquifer system.</title>
        <authorList>
            <person name="Anantharaman K."/>
            <person name="Brown C.T."/>
            <person name="Hug L.A."/>
            <person name="Sharon I."/>
            <person name="Castelle C.J."/>
            <person name="Probst A.J."/>
            <person name="Thomas B.C."/>
            <person name="Singh A."/>
            <person name="Wilkins M.J."/>
            <person name="Karaoz U."/>
            <person name="Brodie E.L."/>
            <person name="Williams K.H."/>
            <person name="Hubbard S.S."/>
            <person name="Banfield J.F."/>
        </authorList>
    </citation>
    <scope>NUCLEOTIDE SEQUENCE [LARGE SCALE GENOMIC DNA]</scope>
</reference>
<accession>A0A1F6T527</accession>
<proteinExistence type="predicted"/>
<comment type="caution">
    <text evidence="1">The sequence shown here is derived from an EMBL/GenBank/DDBJ whole genome shotgun (WGS) entry which is preliminary data.</text>
</comment>
<sequence>MNPETLRQRLHELADQLPADATWDDVIEEARFRKAVEAGVSAADRGSFATDEEIKAAFARWNVKS</sequence>
<protein>
    <recommendedName>
        <fullName evidence="3">CopG family transcriptional regulator</fullName>
    </recommendedName>
</protein>
<dbReference type="Proteomes" id="UP000178379">
    <property type="component" value="Unassembled WGS sequence"/>
</dbReference>
<evidence type="ECO:0000313" key="2">
    <source>
        <dbReference type="Proteomes" id="UP000178379"/>
    </source>
</evidence>
<gene>
    <name evidence="1" type="ORF">A2140_06150</name>
</gene>
<dbReference type="EMBL" id="MFSQ01000060">
    <property type="protein sequence ID" value="OGI40244.1"/>
    <property type="molecule type" value="Genomic_DNA"/>
</dbReference>
<evidence type="ECO:0008006" key="3">
    <source>
        <dbReference type="Google" id="ProtNLM"/>
    </source>
</evidence>
<evidence type="ECO:0000313" key="1">
    <source>
        <dbReference type="EMBL" id="OGI40244.1"/>
    </source>
</evidence>